<feature type="transmembrane region" description="Helical" evidence="1">
    <location>
        <begin position="77"/>
        <end position="96"/>
    </location>
</feature>
<keyword evidence="3" id="KW-1185">Reference proteome</keyword>
<evidence type="ECO:0000313" key="2">
    <source>
        <dbReference type="EMBL" id="RIB16081.1"/>
    </source>
</evidence>
<organism evidence="2 3">
    <name type="scientific">Gigaspora rosea</name>
    <dbReference type="NCBI Taxonomy" id="44941"/>
    <lineage>
        <taxon>Eukaryota</taxon>
        <taxon>Fungi</taxon>
        <taxon>Fungi incertae sedis</taxon>
        <taxon>Mucoromycota</taxon>
        <taxon>Glomeromycotina</taxon>
        <taxon>Glomeromycetes</taxon>
        <taxon>Diversisporales</taxon>
        <taxon>Gigasporaceae</taxon>
        <taxon>Gigaspora</taxon>
    </lineage>
</organism>
<sequence length="285" mass="33073">MGLPYIAKLFEAWGHGFVMMAFLQNFCLSIFFFITVKQTLPNFFKIIFNLGALTSYLFPFLIFLIPYLDSSTCQILYYFRIIAFITRKGFLNLFLLTRLNFIRREATIFRLSAALFTVSLLSYIFHIVSFTKITDSFDSSCQIRQAGLIYPWSSIILILIDEVINIFVTGCLHLHFFRARALKTGFETLPGARITPENMDLFFAVIFCNLMRSVIISMANIFDFCSALLENQDNQETKWLIIYSLSAIFWVFISHIVTNDMEIVKFLKKKSPITSFDSRAPMYSQ</sequence>
<dbReference type="AlphaFoldDB" id="A0A397V2D3"/>
<evidence type="ECO:0000313" key="3">
    <source>
        <dbReference type="Proteomes" id="UP000266673"/>
    </source>
</evidence>
<comment type="caution">
    <text evidence="2">The sequence shown here is derived from an EMBL/GenBank/DDBJ whole genome shotgun (WGS) entry which is preliminary data.</text>
</comment>
<feature type="transmembrane region" description="Helical" evidence="1">
    <location>
        <begin position="108"/>
        <end position="129"/>
    </location>
</feature>
<feature type="transmembrane region" description="Helical" evidence="1">
    <location>
        <begin position="12"/>
        <end position="34"/>
    </location>
</feature>
<name>A0A397V2D3_9GLOM</name>
<reference evidence="2 3" key="1">
    <citation type="submission" date="2018-06" db="EMBL/GenBank/DDBJ databases">
        <title>Comparative genomics reveals the genomic features of Rhizophagus irregularis, R. cerebriforme, R. diaphanum and Gigaspora rosea, and their symbiotic lifestyle signature.</title>
        <authorList>
            <person name="Morin E."/>
            <person name="San Clemente H."/>
            <person name="Chen E.C.H."/>
            <person name="De La Providencia I."/>
            <person name="Hainaut M."/>
            <person name="Kuo A."/>
            <person name="Kohler A."/>
            <person name="Murat C."/>
            <person name="Tang N."/>
            <person name="Roy S."/>
            <person name="Loubradou J."/>
            <person name="Henrissat B."/>
            <person name="Grigoriev I.V."/>
            <person name="Corradi N."/>
            <person name="Roux C."/>
            <person name="Martin F.M."/>
        </authorList>
    </citation>
    <scope>NUCLEOTIDE SEQUENCE [LARGE SCALE GENOMIC DNA]</scope>
    <source>
        <strain evidence="2 3">DAOM 194757</strain>
    </source>
</reference>
<evidence type="ECO:0000256" key="1">
    <source>
        <dbReference type="SAM" id="Phobius"/>
    </source>
</evidence>
<accession>A0A397V2D3</accession>
<feature type="transmembrane region" description="Helical" evidence="1">
    <location>
        <begin position="239"/>
        <end position="258"/>
    </location>
</feature>
<dbReference type="Proteomes" id="UP000266673">
    <property type="component" value="Unassembled WGS sequence"/>
</dbReference>
<feature type="transmembrane region" description="Helical" evidence="1">
    <location>
        <begin position="46"/>
        <end position="65"/>
    </location>
</feature>
<dbReference type="OrthoDB" id="10356638at2759"/>
<dbReference type="EMBL" id="QKWP01000703">
    <property type="protein sequence ID" value="RIB16081.1"/>
    <property type="molecule type" value="Genomic_DNA"/>
</dbReference>
<keyword evidence="1" id="KW-0812">Transmembrane</keyword>
<proteinExistence type="predicted"/>
<protein>
    <recommendedName>
        <fullName evidence="4">G-protein coupled receptors family 1 profile domain-containing protein</fullName>
    </recommendedName>
</protein>
<keyword evidence="1" id="KW-1133">Transmembrane helix</keyword>
<gene>
    <name evidence="2" type="ORF">C2G38_2143261</name>
</gene>
<feature type="transmembrane region" description="Helical" evidence="1">
    <location>
        <begin position="149"/>
        <end position="177"/>
    </location>
</feature>
<evidence type="ECO:0008006" key="4">
    <source>
        <dbReference type="Google" id="ProtNLM"/>
    </source>
</evidence>
<feature type="transmembrane region" description="Helical" evidence="1">
    <location>
        <begin position="198"/>
        <end position="219"/>
    </location>
</feature>
<keyword evidence="1" id="KW-0472">Membrane</keyword>